<evidence type="ECO:0000256" key="2">
    <source>
        <dbReference type="ARBA" id="ARBA00022833"/>
    </source>
</evidence>
<dbReference type="Proteomes" id="UP000184356">
    <property type="component" value="Unassembled WGS sequence"/>
</dbReference>
<evidence type="ECO:0008006" key="10">
    <source>
        <dbReference type="Google" id="ProtNLM"/>
    </source>
</evidence>
<protein>
    <recommendedName>
        <fullName evidence="10">Zn(2)-C6 fungal-type domain-containing protein</fullName>
    </recommendedName>
</protein>
<name>A0A1L9T6B4_9EURO</name>
<keyword evidence="6" id="KW-0539">Nucleus</keyword>
<dbReference type="GO" id="GO:0000976">
    <property type="term" value="F:transcription cis-regulatory region binding"/>
    <property type="evidence" value="ECO:0007669"/>
    <property type="project" value="TreeGrafter"/>
</dbReference>
<dbReference type="OrthoDB" id="1600564at2759"/>
<dbReference type="SUPFAM" id="SSF57701">
    <property type="entry name" value="Zn2/Cys6 DNA-binding domain"/>
    <property type="match status" value="1"/>
</dbReference>
<keyword evidence="9" id="KW-1185">Reference proteome</keyword>
<dbReference type="STRING" id="1036612.A0A1L9T6B4"/>
<dbReference type="EMBL" id="KV878593">
    <property type="protein sequence ID" value="OJJ54947.1"/>
    <property type="molecule type" value="Genomic_DNA"/>
</dbReference>
<keyword evidence="5" id="KW-0804">Transcription</keyword>
<evidence type="ECO:0000256" key="5">
    <source>
        <dbReference type="ARBA" id="ARBA00023163"/>
    </source>
</evidence>
<proteinExistence type="predicted"/>
<dbReference type="GeneID" id="63762771"/>
<dbReference type="VEuPathDB" id="FungiDB:ASPSYDRAFT_436478"/>
<dbReference type="PANTHER" id="PTHR31845:SF18">
    <property type="entry name" value="ZN(II)2CYS6 TRANSCRIPTION FACTOR (EUROFUNG)"/>
    <property type="match status" value="1"/>
</dbReference>
<sequence>MDKRGPYGLACMACFKAKSKCVAQPDGEGCQRCHRLNKQCHPSESCRKRSSQSISSSQITQLESKVDRMLSLLESAAASVPQTLNQENKSVGPSFSEQSVFNSSLNLDPIYESPPLHSPPVRDSEETLVLFRREFLQHGPFLYLPPRLTAKELQQERPFLFECILCATARCIQERDAREREIKAKIVNATVMQNQPSIDLLLGTLTYILWGHAGFRTDITCVPRVMALAVATAQKLRLHEPIPENAHTPLELGGAAYIKKNEYPGGRSLEEVRAVLGCFLVSSVISLFYCETDTMRWTAQMDQYLSGIEASAECTDRVLAAHVRLQLLVEDARQARSRHEAHVPIQDFTRSFRSQLQIFRKSLPLELENEDMIRMHIQYAELSIHETAYSAAYGIPATVSEGATTNIVLGPEAVECMYNSLLAIRSYFAVHSILTPQWLEGTSIMTWSQFNRCQVTLYRLCIHPAADWDREAARNIVDLIRVQDIVRQKCKALSIDYSAEPHSDDKWVRTESIMETEIKWLSARLKPGGVKGSPNSGTAEPTTTAPTAPETEPQIAASHASHASPGIFASTAGAFWLRRWGLPPGTSTEGPSDQKRF</sequence>
<dbReference type="GO" id="GO:0005634">
    <property type="term" value="C:nucleus"/>
    <property type="evidence" value="ECO:0007669"/>
    <property type="project" value="UniProtKB-SubCell"/>
</dbReference>
<dbReference type="PANTHER" id="PTHR31845">
    <property type="entry name" value="FINGER DOMAIN PROTEIN, PUTATIVE-RELATED"/>
    <property type="match status" value="1"/>
</dbReference>
<organism evidence="8 9">
    <name type="scientific">Aspergillus sydowii CBS 593.65</name>
    <dbReference type="NCBI Taxonomy" id="1036612"/>
    <lineage>
        <taxon>Eukaryota</taxon>
        <taxon>Fungi</taxon>
        <taxon>Dikarya</taxon>
        <taxon>Ascomycota</taxon>
        <taxon>Pezizomycotina</taxon>
        <taxon>Eurotiomycetes</taxon>
        <taxon>Eurotiomycetidae</taxon>
        <taxon>Eurotiales</taxon>
        <taxon>Aspergillaceae</taxon>
        <taxon>Aspergillus</taxon>
        <taxon>Aspergillus subgen. Nidulantes</taxon>
    </lineage>
</organism>
<accession>A0A1L9T6B4</accession>
<dbReference type="AlphaFoldDB" id="A0A1L9T6B4"/>
<dbReference type="GO" id="GO:0000981">
    <property type="term" value="F:DNA-binding transcription factor activity, RNA polymerase II-specific"/>
    <property type="evidence" value="ECO:0007669"/>
    <property type="project" value="InterPro"/>
</dbReference>
<evidence type="ECO:0000256" key="6">
    <source>
        <dbReference type="ARBA" id="ARBA00023242"/>
    </source>
</evidence>
<feature type="compositionally biased region" description="Low complexity" evidence="7">
    <location>
        <begin position="538"/>
        <end position="553"/>
    </location>
</feature>
<evidence type="ECO:0000256" key="7">
    <source>
        <dbReference type="SAM" id="MobiDB-lite"/>
    </source>
</evidence>
<dbReference type="InterPro" id="IPR051089">
    <property type="entry name" value="prtT"/>
</dbReference>
<reference evidence="9" key="1">
    <citation type="journal article" date="2017" name="Genome Biol.">
        <title>Comparative genomics reveals high biological diversity and specific adaptations in the industrially and medically important fungal genus Aspergillus.</title>
        <authorList>
            <person name="de Vries R.P."/>
            <person name="Riley R."/>
            <person name="Wiebenga A."/>
            <person name="Aguilar-Osorio G."/>
            <person name="Amillis S."/>
            <person name="Uchima C.A."/>
            <person name="Anderluh G."/>
            <person name="Asadollahi M."/>
            <person name="Askin M."/>
            <person name="Barry K."/>
            <person name="Battaglia E."/>
            <person name="Bayram O."/>
            <person name="Benocci T."/>
            <person name="Braus-Stromeyer S.A."/>
            <person name="Caldana C."/>
            <person name="Canovas D."/>
            <person name="Cerqueira G.C."/>
            <person name="Chen F."/>
            <person name="Chen W."/>
            <person name="Choi C."/>
            <person name="Clum A."/>
            <person name="Dos Santos R.A."/>
            <person name="Damasio A.R."/>
            <person name="Diallinas G."/>
            <person name="Emri T."/>
            <person name="Fekete E."/>
            <person name="Flipphi M."/>
            <person name="Freyberg S."/>
            <person name="Gallo A."/>
            <person name="Gournas C."/>
            <person name="Habgood R."/>
            <person name="Hainaut M."/>
            <person name="Harispe M.L."/>
            <person name="Henrissat B."/>
            <person name="Hilden K.S."/>
            <person name="Hope R."/>
            <person name="Hossain A."/>
            <person name="Karabika E."/>
            <person name="Karaffa L."/>
            <person name="Karanyi Z."/>
            <person name="Krasevec N."/>
            <person name="Kuo A."/>
            <person name="Kusch H."/>
            <person name="LaButti K."/>
            <person name="Lagendijk E.L."/>
            <person name="Lapidus A."/>
            <person name="Levasseur A."/>
            <person name="Lindquist E."/>
            <person name="Lipzen A."/>
            <person name="Logrieco A.F."/>
            <person name="MacCabe A."/>
            <person name="Maekelae M.R."/>
            <person name="Malavazi I."/>
            <person name="Melin P."/>
            <person name="Meyer V."/>
            <person name="Mielnichuk N."/>
            <person name="Miskei M."/>
            <person name="Molnar A.P."/>
            <person name="Mule G."/>
            <person name="Ngan C.Y."/>
            <person name="Orejas M."/>
            <person name="Orosz E."/>
            <person name="Ouedraogo J.P."/>
            <person name="Overkamp K.M."/>
            <person name="Park H.-S."/>
            <person name="Perrone G."/>
            <person name="Piumi F."/>
            <person name="Punt P.J."/>
            <person name="Ram A.F."/>
            <person name="Ramon A."/>
            <person name="Rauscher S."/>
            <person name="Record E."/>
            <person name="Riano-Pachon D.M."/>
            <person name="Robert V."/>
            <person name="Roehrig J."/>
            <person name="Ruller R."/>
            <person name="Salamov A."/>
            <person name="Salih N.S."/>
            <person name="Samson R.A."/>
            <person name="Sandor E."/>
            <person name="Sanguinetti M."/>
            <person name="Schuetze T."/>
            <person name="Sepcic K."/>
            <person name="Shelest E."/>
            <person name="Sherlock G."/>
            <person name="Sophianopoulou V."/>
            <person name="Squina F.M."/>
            <person name="Sun H."/>
            <person name="Susca A."/>
            <person name="Todd R.B."/>
            <person name="Tsang A."/>
            <person name="Unkles S.E."/>
            <person name="van de Wiele N."/>
            <person name="van Rossen-Uffink D."/>
            <person name="Oliveira J.V."/>
            <person name="Vesth T.C."/>
            <person name="Visser J."/>
            <person name="Yu J.-H."/>
            <person name="Zhou M."/>
            <person name="Andersen M.R."/>
            <person name="Archer D.B."/>
            <person name="Baker S.E."/>
            <person name="Benoit I."/>
            <person name="Brakhage A.A."/>
            <person name="Braus G.H."/>
            <person name="Fischer R."/>
            <person name="Frisvad J.C."/>
            <person name="Goldman G.H."/>
            <person name="Houbraken J."/>
            <person name="Oakley B."/>
            <person name="Pocsi I."/>
            <person name="Scazzocchio C."/>
            <person name="Seiboth B."/>
            <person name="vanKuyk P.A."/>
            <person name="Wortman J."/>
            <person name="Dyer P.S."/>
            <person name="Grigoriev I.V."/>
        </authorList>
    </citation>
    <scope>NUCLEOTIDE SEQUENCE [LARGE SCALE GENOMIC DNA]</scope>
    <source>
        <strain evidence="9">CBS 593.65</strain>
    </source>
</reference>
<feature type="region of interest" description="Disordered" evidence="7">
    <location>
        <begin position="526"/>
        <end position="563"/>
    </location>
</feature>
<keyword evidence="3" id="KW-0805">Transcription regulation</keyword>
<evidence type="ECO:0000313" key="9">
    <source>
        <dbReference type="Proteomes" id="UP000184356"/>
    </source>
</evidence>
<evidence type="ECO:0000256" key="4">
    <source>
        <dbReference type="ARBA" id="ARBA00023125"/>
    </source>
</evidence>
<gene>
    <name evidence="8" type="ORF">ASPSYDRAFT_436478</name>
</gene>
<evidence type="ECO:0000313" key="8">
    <source>
        <dbReference type="EMBL" id="OJJ54947.1"/>
    </source>
</evidence>
<dbReference type="InterPro" id="IPR036864">
    <property type="entry name" value="Zn2-C6_fun-type_DNA-bd_sf"/>
</dbReference>
<evidence type="ECO:0000256" key="3">
    <source>
        <dbReference type="ARBA" id="ARBA00023015"/>
    </source>
</evidence>
<dbReference type="RefSeq" id="XP_040698753.1">
    <property type="nucleotide sequence ID" value="XM_040846698.1"/>
</dbReference>
<dbReference type="GO" id="GO:0008270">
    <property type="term" value="F:zinc ion binding"/>
    <property type="evidence" value="ECO:0007669"/>
    <property type="project" value="InterPro"/>
</dbReference>
<comment type="subcellular location">
    <subcellularLocation>
        <location evidence="1">Nucleus</location>
    </subcellularLocation>
</comment>
<evidence type="ECO:0000256" key="1">
    <source>
        <dbReference type="ARBA" id="ARBA00004123"/>
    </source>
</evidence>
<dbReference type="Gene3D" id="4.10.240.10">
    <property type="entry name" value="Zn(2)-C6 fungal-type DNA-binding domain"/>
    <property type="match status" value="1"/>
</dbReference>
<keyword evidence="2" id="KW-0862">Zinc</keyword>
<keyword evidence="4" id="KW-0238">DNA-binding</keyword>